<organism evidence="1">
    <name type="scientific">marine sediment metagenome</name>
    <dbReference type="NCBI Taxonomy" id="412755"/>
    <lineage>
        <taxon>unclassified sequences</taxon>
        <taxon>metagenomes</taxon>
        <taxon>ecological metagenomes</taxon>
    </lineage>
</organism>
<dbReference type="AlphaFoldDB" id="A0A0F9EH85"/>
<evidence type="ECO:0000313" key="1">
    <source>
        <dbReference type="EMBL" id="KKL23298.1"/>
    </source>
</evidence>
<accession>A0A0F9EH85</accession>
<dbReference type="EMBL" id="LAZR01037025">
    <property type="protein sequence ID" value="KKL23298.1"/>
    <property type="molecule type" value="Genomic_DNA"/>
</dbReference>
<name>A0A0F9EH85_9ZZZZ</name>
<reference evidence="1" key="1">
    <citation type="journal article" date="2015" name="Nature">
        <title>Complex archaea that bridge the gap between prokaryotes and eukaryotes.</title>
        <authorList>
            <person name="Spang A."/>
            <person name="Saw J.H."/>
            <person name="Jorgensen S.L."/>
            <person name="Zaremba-Niedzwiedzka K."/>
            <person name="Martijn J."/>
            <person name="Lind A.E."/>
            <person name="van Eijk R."/>
            <person name="Schleper C."/>
            <person name="Guy L."/>
            <person name="Ettema T.J."/>
        </authorList>
    </citation>
    <scope>NUCLEOTIDE SEQUENCE</scope>
</reference>
<sequence>ALNNNLDAESLFKQARSATKSDITFDFKKEALKFIERIKKLGPERGREEFKKLKESGKITPQLEKQIIKILKEQGRVIKQKERLKSFF</sequence>
<protein>
    <submittedName>
        <fullName evidence="1">Uncharacterized protein</fullName>
    </submittedName>
</protein>
<gene>
    <name evidence="1" type="ORF">LCGC14_2426830</name>
</gene>
<comment type="caution">
    <text evidence="1">The sequence shown here is derived from an EMBL/GenBank/DDBJ whole genome shotgun (WGS) entry which is preliminary data.</text>
</comment>
<proteinExistence type="predicted"/>
<feature type="non-terminal residue" evidence="1">
    <location>
        <position position="1"/>
    </location>
</feature>